<reference evidence="3 4" key="1">
    <citation type="journal article" date="2022" name="Cell">
        <title>Repeat-based holocentromeres influence genome architecture and karyotype evolution.</title>
        <authorList>
            <person name="Hofstatter P.G."/>
            <person name="Thangavel G."/>
            <person name="Lux T."/>
            <person name="Neumann P."/>
            <person name="Vondrak T."/>
            <person name="Novak P."/>
            <person name="Zhang M."/>
            <person name="Costa L."/>
            <person name="Castellani M."/>
            <person name="Scott A."/>
            <person name="Toegelov H."/>
            <person name="Fuchs J."/>
            <person name="Mata-Sucre Y."/>
            <person name="Dias Y."/>
            <person name="Vanzela A.L.L."/>
            <person name="Huettel B."/>
            <person name="Almeida C.C.S."/>
            <person name="Simkova H."/>
            <person name="Souza G."/>
            <person name="Pedrosa-Harand A."/>
            <person name="Macas J."/>
            <person name="Mayer K.F.X."/>
            <person name="Houben A."/>
            <person name="Marques A."/>
        </authorList>
    </citation>
    <scope>NUCLEOTIDE SEQUENCE [LARGE SCALE GENOMIC DNA]</scope>
    <source>
        <strain evidence="3">RhyTen1mFocal</strain>
    </source>
</reference>
<dbReference type="GO" id="GO:0006361">
    <property type="term" value="P:transcription initiation at RNA polymerase I promoter"/>
    <property type="evidence" value="ECO:0007669"/>
    <property type="project" value="InterPro"/>
</dbReference>
<proteinExistence type="inferred from homology"/>
<feature type="compositionally biased region" description="Acidic residues" evidence="2">
    <location>
        <begin position="544"/>
        <end position="555"/>
    </location>
</feature>
<dbReference type="PANTHER" id="PTHR12790:SF0">
    <property type="entry name" value="RNA POLYMERASE I-SPECIFIC TRANSCRIPTION INITIATION FACTOR RRN3-RELATED"/>
    <property type="match status" value="1"/>
</dbReference>
<feature type="compositionally biased region" description="Basic and acidic residues" evidence="2">
    <location>
        <begin position="568"/>
        <end position="580"/>
    </location>
</feature>
<evidence type="ECO:0000256" key="2">
    <source>
        <dbReference type="SAM" id="MobiDB-lite"/>
    </source>
</evidence>
<dbReference type="Pfam" id="PF05327">
    <property type="entry name" value="RRN3"/>
    <property type="match status" value="1"/>
</dbReference>
<evidence type="ECO:0000313" key="3">
    <source>
        <dbReference type="EMBL" id="KAJ3700966.1"/>
    </source>
</evidence>
<name>A0AAD5ZN46_9POAL</name>
<accession>A0AAD5ZN46</accession>
<dbReference type="GO" id="GO:0001181">
    <property type="term" value="F:RNA polymerase I general transcription initiation factor activity"/>
    <property type="evidence" value="ECO:0007669"/>
    <property type="project" value="InterPro"/>
</dbReference>
<keyword evidence="4" id="KW-1185">Reference proteome</keyword>
<feature type="compositionally biased region" description="Basic and acidic residues" evidence="2">
    <location>
        <begin position="534"/>
        <end position="543"/>
    </location>
</feature>
<dbReference type="EMBL" id="JAMRDG010000001">
    <property type="protein sequence ID" value="KAJ3700966.1"/>
    <property type="molecule type" value="Genomic_DNA"/>
</dbReference>
<dbReference type="GO" id="GO:0005634">
    <property type="term" value="C:nucleus"/>
    <property type="evidence" value="ECO:0007669"/>
    <property type="project" value="TreeGrafter"/>
</dbReference>
<evidence type="ECO:0000256" key="1">
    <source>
        <dbReference type="ARBA" id="ARBA00010098"/>
    </source>
</evidence>
<evidence type="ECO:0000313" key="4">
    <source>
        <dbReference type="Proteomes" id="UP001210211"/>
    </source>
</evidence>
<gene>
    <name evidence="3" type="ORF">LUZ61_004671</name>
</gene>
<comment type="caution">
    <text evidence="3">The sequence shown here is derived from an EMBL/GenBank/DDBJ whole genome shotgun (WGS) entry which is preliminary data.</text>
</comment>
<comment type="similarity">
    <text evidence="1">Belongs to the RRN3 family.</text>
</comment>
<dbReference type="InterPro" id="IPR007991">
    <property type="entry name" value="RNA_pol_I_trans_ini_fac_RRN3"/>
</dbReference>
<evidence type="ECO:0008006" key="5">
    <source>
        <dbReference type="Google" id="ProtNLM"/>
    </source>
</evidence>
<protein>
    <recommendedName>
        <fullName evidence="5">RNA polymerase I-specific transcription initiation factor RRN3</fullName>
    </recommendedName>
</protein>
<dbReference type="GO" id="GO:0001042">
    <property type="term" value="F:RNA polymerase I core binding"/>
    <property type="evidence" value="ECO:0007669"/>
    <property type="project" value="TreeGrafter"/>
</dbReference>
<sequence>MDLNDKEQYDFLLSILNPSARFGPNEEAFFVTVLKALTRVVSQIDDTCHATLLSNIFRMRIWLFELETRKALLKLISSLAAVPDKYLEGCLHMLVSNFVPPEPGWVITSKKREIHQELHACLQDIFQDVPLSPIKLCAVIDKTMPCIFDSKSKMSTYVECMLGLLIRKEIGEVLSANLLSMVFNLLVELDVNITWNDTLDQEDQNICIFDRELEYLDHQFSLRFSADDGKVGAHSNNRDISGNNNSAFIERLDGLMVVVCEHLNSCVKSGRLMTTGDYKLFMRIFEIAVLKLHESKFTQFVMFYACSLDPEIWGLQFAFDLADIFMSTSQDPISRMSAISYLASYLSRAKFISSSIVANIVIKIVNWCSDYCNVVQERIFNAIQKRQFNPIAHQIYYSACQAVMYILCFRMRELLYVPIEGAMSKVPFKSFLFDLPLGYILFNALDPLKVCLPSIVQEFLRQAKAAHLFHASVSYINENAIDSELSRSFGGTERLDIFFPFDPYLLNESDRFIRPNFVYWSMVNTTYNNCNSKEVDDNCNSKEVDEEEDEAFEDVDAPRISSDPISSFEDHYNVDYKDSDGEYDNLE</sequence>
<feature type="region of interest" description="Disordered" evidence="2">
    <location>
        <begin position="534"/>
        <end position="587"/>
    </location>
</feature>
<dbReference type="AlphaFoldDB" id="A0AAD5ZN46"/>
<dbReference type="Proteomes" id="UP001210211">
    <property type="component" value="Unassembled WGS sequence"/>
</dbReference>
<dbReference type="PANTHER" id="PTHR12790">
    <property type="entry name" value="TRANSCRIPTION INITIATION FACTOR IA RRN3"/>
    <property type="match status" value="1"/>
</dbReference>
<organism evidence="3 4">
    <name type="scientific">Rhynchospora tenuis</name>
    <dbReference type="NCBI Taxonomy" id="198213"/>
    <lineage>
        <taxon>Eukaryota</taxon>
        <taxon>Viridiplantae</taxon>
        <taxon>Streptophyta</taxon>
        <taxon>Embryophyta</taxon>
        <taxon>Tracheophyta</taxon>
        <taxon>Spermatophyta</taxon>
        <taxon>Magnoliopsida</taxon>
        <taxon>Liliopsida</taxon>
        <taxon>Poales</taxon>
        <taxon>Cyperaceae</taxon>
        <taxon>Cyperoideae</taxon>
        <taxon>Rhynchosporeae</taxon>
        <taxon>Rhynchospora</taxon>
    </lineage>
</organism>